<evidence type="ECO:0000313" key="2">
    <source>
        <dbReference type="Proteomes" id="UP000318331"/>
    </source>
</evidence>
<evidence type="ECO:0000313" key="1">
    <source>
        <dbReference type="EMBL" id="TQM57621.1"/>
    </source>
</evidence>
<sequence>MEVDYAELALVGQVVTRQQGHVTAIRAYVMNTCGIPSGEMGLLLQAVYPLSAAAVSLGGRALRAVESVVEWGARATHDTVDAYLAADVAAHQDFSRVMAELGESLRSYPDPREIPPTLGGAQSRAASTYGEMPAWGGGEGLKNLFGGSLADAQEGVSGWRGGSVGVVERSDASSYLVLPHPGETFVDDLRRGAAPLLGSVDWLAEQLLGFSILEECITTPLSGDWQAIGSAAGGWSHAGRALREVAGNLSQLPEQVTTWQGRAADAFRATILTVSEAVVGLSAACDDVSGLLSAIGSVAQEACALIAQLLELIAEKLLRLALEASVPGVGGVVTGGDTLSGVREIRGWVTKINRALSLILDAIEGFADAREKLLPAVRVLEDLAEYVGQKTAGSVVS</sequence>
<dbReference type="EMBL" id="VFPN01000004">
    <property type="protein sequence ID" value="TQM57621.1"/>
    <property type="molecule type" value="Genomic_DNA"/>
</dbReference>
<accession>A0A543HH26</accession>
<reference evidence="1 2" key="1">
    <citation type="submission" date="2019-06" db="EMBL/GenBank/DDBJ databases">
        <title>Sequencing the genomes of 1000 actinobacteria strains.</title>
        <authorList>
            <person name="Klenk H.-P."/>
        </authorList>
    </citation>
    <scope>NUCLEOTIDE SEQUENCE [LARGE SCALE GENOMIC DNA]</scope>
    <source>
        <strain evidence="1 2">DSM 18031</strain>
    </source>
</reference>
<gene>
    <name evidence="1" type="ORF">FB466_2616</name>
</gene>
<dbReference type="Proteomes" id="UP000318331">
    <property type="component" value="Unassembled WGS sequence"/>
</dbReference>
<keyword evidence="2" id="KW-1185">Reference proteome</keyword>
<protein>
    <submittedName>
        <fullName evidence="1">Uncharacterized protein</fullName>
    </submittedName>
</protein>
<proteinExistence type="predicted"/>
<organism evidence="1 2">
    <name type="scientific">Klugiella xanthotipulae</name>
    <dbReference type="NCBI Taxonomy" id="244735"/>
    <lineage>
        <taxon>Bacteria</taxon>
        <taxon>Bacillati</taxon>
        <taxon>Actinomycetota</taxon>
        <taxon>Actinomycetes</taxon>
        <taxon>Micrococcales</taxon>
        <taxon>Microbacteriaceae</taxon>
        <taxon>Klugiella</taxon>
    </lineage>
</organism>
<dbReference type="RefSeq" id="WP_344705237.1">
    <property type="nucleotide sequence ID" value="NZ_BAAAYS010000015.1"/>
</dbReference>
<dbReference type="AlphaFoldDB" id="A0A543HH26"/>
<comment type="caution">
    <text evidence="1">The sequence shown here is derived from an EMBL/GenBank/DDBJ whole genome shotgun (WGS) entry which is preliminary data.</text>
</comment>
<name>A0A543HH26_9MICO</name>